<dbReference type="AlphaFoldDB" id="A0AAD9J8P1"/>
<name>A0AAD9J8P1_9ANNE</name>
<dbReference type="Proteomes" id="UP001208570">
    <property type="component" value="Unassembled WGS sequence"/>
</dbReference>
<organism evidence="3 4">
    <name type="scientific">Paralvinella palmiformis</name>
    <dbReference type="NCBI Taxonomy" id="53620"/>
    <lineage>
        <taxon>Eukaryota</taxon>
        <taxon>Metazoa</taxon>
        <taxon>Spiralia</taxon>
        <taxon>Lophotrochozoa</taxon>
        <taxon>Annelida</taxon>
        <taxon>Polychaeta</taxon>
        <taxon>Sedentaria</taxon>
        <taxon>Canalipalpata</taxon>
        <taxon>Terebellida</taxon>
        <taxon>Terebelliformia</taxon>
        <taxon>Alvinellidae</taxon>
        <taxon>Paralvinella</taxon>
    </lineage>
</organism>
<dbReference type="InterPro" id="IPR007577">
    <property type="entry name" value="GlycoTrfase_DXD_sugar-bd_CS"/>
</dbReference>
<evidence type="ECO:0000313" key="4">
    <source>
        <dbReference type="Proteomes" id="UP001208570"/>
    </source>
</evidence>
<keyword evidence="1" id="KW-0808">Transferase</keyword>
<dbReference type="InterPro" id="IPR051706">
    <property type="entry name" value="Glycosyltransferase_domain"/>
</dbReference>
<dbReference type="PANTHER" id="PTHR32385:SF15">
    <property type="entry name" value="INOSITOL PHOSPHOCERAMIDE MANNOSYLTRANSFERASE 1"/>
    <property type="match status" value="1"/>
</dbReference>
<evidence type="ECO:0000256" key="2">
    <source>
        <dbReference type="SAM" id="Phobius"/>
    </source>
</evidence>
<dbReference type="Pfam" id="PF04488">
    <property type="entry name" value="Gly_transf_sug"/>
    <property type="match status" value="1"/>
</dbReference>
<dbReference type="Gene3D" id="3.90.550.20">
    <property type="match status" value="1"/>
</dbReference>
<dbReference type="GO" id="GO:0016020">
    <property type="term" value="C:membrane"/>
    <property type="evidence" value="ECO:0007669"/>
    <property type="project" value="GOC"/>
</dbReference>
<evidence type="ECO:0000313" key="3">
    <source>
        <dbReference type="EMBL" id="KAK2147770.1"/>
    </source>
</evidence>
<proteinExistence type="predicted"/>
<keyword evidence="4" id="KW-1185">Reference proteome</keyword>
<dbReference type="EMBL" id="JAODUP010000536">
    <property type="protein sequence ID" value="KAK2147770.1"/>
    <property type="molecule type" value="Genomic_DNA"/>
</dbReference>
<dbReference type="InterPro" id="IPR029044">
    <property type="entry name" value="Nucleotide-diphossugar_trans"/>
</dbReference>
<dbReference type="PANTHER" id="PTHR32385">
    <property type="entry name" value="MANNOSYL PHOSPHORYLINOSITOL CERAMIDE SYNTHASE"/>
    <property type="match status" value="1"/>
</dbReference>
<accession>A0AAD9J8P1</accession>
<dbReference type="GO" id="GO:0051999">
    <property type="term" value="P:mannosyl-inositol phosphorylceramide biosynthetic process"/>
    <property type="evidence" value="ECO:0007669"/>
    <property type="project" value="TreeGrafter"/>
</dbReference>
<sequence length="305" mass="35647">MAKPKMTCIKGAMCIVCLLSMMIFYISVETFDDVMDSHMVRDEPVIETFSNDTFPRIIHQVWLGYDRKDPPDSWRNATQHSIGNNPDFSYRCWSNGDVIDLLTSHYRWFLPIYHSYPYDVERADAARYFIILHYGGIYLDMDEVSVVSITDIINDKKLQRYQCMLPQGTPSGITNYVILCKKDSRFMHHVTSNLARSKGWYGIPYATVMWSTGPRFISRVYDSYWEKDSLFIMSGSEVSKNFRCLFGQSWFRIDGVIIHLIVYPFIRMGVSWIYSTVFLISMLTFLALFIWRKKTYIADTPSPVL</sequence>
<keyword evidence="2" id="KW-1133">Transmembrane helix</keyword>
<feature type="transmembrane region" description="Helical" evidence="2">
    <location>
        <begin position="272"/>
        <end position="291"/>
    </location>
</feature>
<dbReference type="GO" id="GO:0000030">
    <property type="term" value="F:mannosyltransferase activity"/>
    <property type="evidence" value="ECO:0007669"/>
    <property type="project" value="TreeGrafter"/>
</dbReference>
<feature type="transmembrane region" description="Helical" evidence="2">
    <location>
        <begin position="12"/>
        <end position="31"/>
    </location>
</feature>
<dbReference type="SUPFAM" id="SSF53448">
    <property type="entry name" value="Nucleotide-diphospho-sugar transferases"/>
    <property type="match status" value="1"/>
</dbReference>
<evidence type="ECO:0000256" key="1">
    <source>
        <dbReference type="ARBA" id="ARBA00022679"/>
    </source>
</evidence>
<reference evidence="3" key="1">
    <citation type="journal article" date="2023" name="Mol. Biol. Evol.">
        <title>Third-Generation Sequencing Reveals the Adaptive Role of the Epigenome in Three Deep-Sea Polychaetes.</title>
        <authorList>
            <person name="Perez M."/>
            <person name="Aroh O."/>
            <person name="Sun Y."/>
            <person name="Lan Y."/>
            <person name="Juniper S.K."/>
            <person name="Young C.R."/>
            <person name="Angers B."/>
            <person name="Qian P.Y."/>
        </authorList>
    </citation>
    <scope>NUCLEOTIDE SEQUENCE</scope>
    <source>
        <strain evidence="3">P08H-3</strain>
    </source>
</reference>
<comment type="caution">
    <text evidence="3">The sequence shown here is derived from an EMBL/GenBank/DDBJ whole genome shotgun (WGS) entry which is preliminary data.</text>
</comment>
<keyword evidence="2" id="KW-0812">Transmembrane</keyword>
<protein>
    <submittedName>
        <fullName evidence="3">Uncharacterized protein</fullName>
    </submittedName>
</protein>
<gene>
    <name evidence="3" type="ORF">LSH36_536g01034</name>
</gene>
<keyword evidence="2" id="KW-0472">Membrane</keyword>